<sequence>MILILLKWLSTATELLRSTYQAAGLFLKNVLDAKEDALQQQKINAWMVMDTFFVYLYDLVQHRVMYQVIAFRLFRQILSLFSVTAPSPIQSTWAKVTPLN</sequence>
<protein>
    <submittedName>
        <fullName evidence="1">Uncharacterized protein</fullName>
    </submittedName>
</protein>
<reference evidence="1" key="1">
    <citation type="submission" date="2020-03" db="EMBL/GenBank/DDBJ databases">
        <title>Hybrid Assembly of Korean Phytophthora infestans isolates.</title>
        <authorList>
            <person name="Prokchorchik M."/>
            <person name="Lee Y."/>
            <person name="Seo J."/>
            <person name="Cho J.-H."/>
            <person name="Park Y.-E."/>
            <person name="Jang D.-C."/>
            <person name="Im J.-S."/>
            <person name="Choi J.-G."/>
            <person name="Park H.-J."/>
            <person name="Lee G.-B."/>
            <person name="Lee Y.-G."/>
            <person name="Hong S.-Y."/>
            <person name="Cho K."/>
            <person name="Sohn K.H."/>
        </authorList>
    </citation>
    <scope>NUCLEOTIDE SEQUENCE</scope>
    <source>
        <strain evidence="1">KR_2_A2</strain>
    </source>
</reference>
<gene>
    <name evidence="1" type="ORF">GN958_ATG04318</name>
</gene>
<proteinExistence type="predicted"/>
<dbReference type="EMBL" id="JAACNO010000601">
    <property type="protein sequence ID" value="KAF4146545.1"/>
    <property type="molecule type" value="Genomic_DNA"/>
</dbReference>
<comment type="caution">
    <text evidence="1">The sequence shown here is derived from an EMBL/GenBank/DDBJ whole genome shotgun (WGS) entry which is preliminary data.</text>
</comment>
<accession>A0A8S9UZR8</accession>
<dbReference type="AlphaFoldDB" id="A0A8S9UZR8"/>
<evidence type="ECO:0000313" key="1">
    <source>
        <dbReference type="EMBL" id="KAF4146545.1"/>
    </source>
</evidence>
<name>A0A8S9UZR8_PHYIN</name>
<organism evidence="1 2">
    <name type="scientific">Phytophthora infestans</name>
    <name type="common">Potato late blight agent</name>
    <name type="synonym">Botrytis infestans</name>
    <dbReference type="NCBI Taxonomy" id="4787"/>
    <lineage>
        <taxon>Eukaryota</taxon>
        <taxon>Sar</taxon>
        <taxon>Stramenopiles</taxon>
        <taxon>Oomycota</taxon>
        <taxon>Peronosporomycetes</taxon>
        <taxon>Peronosporales</taxon>
        <taxon>Peronosporaceae</taxon>
        <taxon>Phytophthora</taxon>
    </lineage>
</organism>
<dbReference type="Proteomes" id="UP000704712">
    <property type="component" value="Unassembled WGS sequence"/>
</dbReference>
<evidence type="ECO:0000313" key="2">
    <source>
        <dbReference type="Proteomes" id="UP000704712"/>
    </source>
</evidence>